<proteinExistence type="predicted"/>
<comment type="caution">
    <text evidence="2">The sequence shown here is derived from an EMBL/GenBank/DDBJ whole genome shotgun (WGS) entry which is preliminary data.</text>
</comment>
<dbReference type="EMBL" id="SAWY01000038">
    <property type="protein sequence ID" value="TPH12801.1"/>
    <property type="molecule type" value="Genomic_DNA"/>
</dbReference>
<name>A0A502KS04_9GAMM</name>
<evidence type="ECO:0000259" key="1">
    <source>
        <dbReference type="Pfam" id="PF15919"/>
    </source>
</evidence>
<keyword evidence="3" id="KW-1185">Reference proteome</keyword>
<dbReference type="SUPFAM" id="SSF143100">
    <property type="entry name" value="TTHA1013/TTHA0281-like"/>
    <property type="match status" value="1"/>
</dbReference>
<gene>
    <name evidence="2" type="ORF">EPA86_15365</name>
</gene>
<dbReference type="AlphaFoldDB" id="A0A502KS04"/>
<dbReference type="InterPro" id="IPR035069">
    <property type="entry name" value="TTHA1013/TTHA0281-like"/>
</dbReference>
<dbReference type="RefSeq" id="WP_140605175.1">
    <property type="nucleotide sequence ID" value="NZ_SAWY01000038.1"/>
</dbReference>
<accession>A0A502KS04</accession>
<dbReference type="CDD" id="cd22231">
    <property type="entry name" value="RHH_NikR_HicB-like"/>
    <property type="match status" value="1"/>
</dbReference>
<organism evidence="2 3">
    <name type="scientific">Litorilituus lipolyticus</name>
    <dbReference type="NCBI Taxonomy" id="2491017"/>
    <lineage>
        <taxon>Bacteria</taxon>
        <taxon>Pseudomonadati</taxon>
        <taxon>Pseudomonadota</taxon>
        <taxon>Gammaproteobacteria</taxon>
        <taxon>Alteromonadales</taxon>
        <taxon>Colwelliaceae</taxon>
        <taxon>Litorilituus</taxon>
    </lineage>
</organism>
<dbReference type="Proteomes" id="UP000315303">
    <property type="component" value="Unassembled WGS sequence"/>
</dbReference>
<dbReference type="OrthoDB" id="9807959at2"/>
<evidence type="ECO:0000313" key="2">
    <source>
        <dbReference type="EMBL" id="TPH12801.1"/>
    </source>
</evidence>
<dbReference type="Gene3D" id="3.30.160.250">
    <property type="match status" value="1"/>
</dbReference>
<protein>
    <submittedName>
        <fullName evidence="2">HicB family protein</fullName>
    </submittedName>
</protein>
<dbReference type="Pfam" id="PF15919">
    <property type="entry name" value="HicB_lk_antitox"/>
    <property type="match status" value="1"/>
</dbReference>
<reference evidence="2 3" key="1">
    <citation type="submission" date="2019-01" db="EMBL/GenBank/DDBJ databases">
        <title>Litorilituus lipolytica sp. nov., isolated from intertidal sand of the Yellow Sea in China.</title>
        <authorList>
            <person name="Liu A."/>
        </authorList>
    </citation>
    <scope>NUCLEOTIDE SEQUENCE [LARGE SCALE GENOMIC DNA]</scope>
    <source>
        <strain evidence="2 3">RZ04</strain>
    </source>
</reference>
<dbReference type="InterPro" id="IPR031807">
    <property type="entry name" value="HicB-like"/>
</dbReference>
<evidence type="ECO:0000313" key="3">
    <source>
        <dbReference type="Proteomes" id="UP000315303"/>
    </source>
</evidence>
<sequence>MKYPVLIESSTDNNTYNVSVPDLPGCQSKVNGIDQGFTASIEMIKSHLSILAEYGEKVPSASSIEKQRSLWREQNKHLANAEQRLIDSVWGLVDVDITPYLGKSHKINVTLPELLISQIDDRVSKSEQHKTRSGFIAAACIAELAKE</sequence>
<feature type="domain" description="HicB-like antitoxin of toxin-antitoxin system" evidence="1">
    <location>
        <begin position="3"/>
        <end position="139"/>
    </location>
</feature>